<dbReference type="SUPFAM" id="SSF46934">
    <property type="entry name" value="UBA-like"/>
    <property type="match status" value="1"/>
</dbReference>
<dbReference type="SUPFAM" id="SSF102848">
    <property type="entry name" value="NSFL1 (p97 ATPase) cofactor p47, SEP domain"/>
    <property type="match status" value="2"/>
</dbReference>
<evidence type="ECO:0000256" key="1">
    <source>
        <dbReference type="SAM" id="MobiDB-lite"/>
    </source>
</evidence>
<proteinExistence type="predicted"/>
<feature type="compositionally biased region" description="Acidic residues" evidence="1">
    <location>
        <begin position="174"/>
        <end position="183"/>
    </location>
</feature>
<dbReference type="SMART" id="SM00553">
    <property type="entry name" value="SEP"/>
    <property type="match status" value="2"/>
</dbReference>
<evidence type="ECO:0000259" key="2">
    <source>
        <dbReference type="PROSITE" id="PS51399"/>
    </source>
</evidence>
<protein>
    <submittedName>
        <fullName evidence="4">LOW QUALITY PROTEIN: plant UBX domain-containing protein 6-like</fullName>
    </submittedName>
</protein>
<feature type="region of interest" description="Disordered" evidence="1">
    <location>
        <begin position="242"/>
        <end position="304"/>
    </location>
</feature>
<accession>A0ABM1RBN2</accession>
<feature type="domain" description="SEP" evidence="2">
    <location>
        <begin position="311"/>
        <end position="372"/>
    </location>
</feature>
<dbReference type="GeneID" id="104767719"/>
<feature type="region of interest" description="Disordered" evidence="1">
    <location>
        <begin position="117"/>
        <end position="183"/>
    </location>
</feature>
<dbReference type="InterPro" id="IPR012989">
    <property type="entry name" value="SEP_domain"/>
</dbReference>
<dbReference type="Proteomes" id="UP000694864">
    <property type="component" value="Chromosome 19"/>
</dbReference>
<reference evidence="3" key="1">
    <citation type="journal article" date="2014" name="Nat. Commun.">
        <title>The emerging biofuel crop Camelina sativa retains a highly undifferentiated hexaploid genome structure.</title>
        <authorList>
            <person name="Kagale S."/>
            <person name="Koh C."/>
            <person name="Nixon J."/>
            <person name="Bollina V."/>
            <person name="Clarke W.E."/>
            <person name="Tuteja R."/>
            <person name="Spillane C."/>
            <person name="Robinson S.J."/>
            <person name="Links M.G."/>
            <person name="Clarke C."/>
            <person name="Higgins E.E."/>
            <person name="Huebert T."/>
            <person name="Sharpe A.G."/>
            <person name="Parkin I.A."/>
        </authorList>
    </citation>
    <scope>NUCLEOTIDE SEQUENCE [LARGE SCALE GENOMIC DNA]</scope>
    <source>
        <strain evidence="3">cv. DH55</strain>
    </source>
</reference>
<feature type="compositionally biased region" description="Basic and acidic residues" evidence="1">
    <location>
        <begin position="148"/>
        <end position="166"/>
    </location>
</feature>
<organism evidence="3 4">
    <name type="scientific">Camelina sativa</name>
    <name type="common">False flax</name>
    <name type="synonym">Myagrum sativum</name>
    <dbReference type="NCBI Taxonomy" id="90675"/>
    <lineage>
        <taxon>Eukaryota</taxon>
        <taxon>Viridiplantae</taxon>
        <taxon>Streptophyta</taxon>
        <taxon>Embryophyta</taxon>
        <taxon>Tracheophyta</taxon>
        <taxon>Spermatophyta</taxon>
        <taxon>Magnoliopsida</taxon>
        <taxon>eudicotyledons</taxon>
        <taxon>Gunneridae</taxon>
        <taxon>Pentapetalae</taxon>
        <taxon>rosids</taxon>
        <taxon>malvids</taxon>
        <taxon>Brassicales</taxon>
        <taxon>Brassicaceae</taxon>
        <taxon>Camelineae</taxon>
        <taxon>Camelina</taxon>
    </lineage>
</organism>
<dbReference type="InterPro" id="IPR036241">
    <property type="entry name" value="NSFL1C_SEP_dom_sf"/>
</dbReference>
<dbReference type="Gene3D" id="1.10.8.10">
    <property type="entry name" value="DNA helicase RuvA subunit, C-terminal domain"/>
    <property type="match status" value="1"/>
</dbReference>
<feature type="region of interest" description="Disordered" evidence="1">
    <location>
        <begin position="372"/>
        <end position="428"/>
    </location>
</feature>
<name>A0ABM1RBN2_CAMSA</name>
<evidence type="ECO:0000313" key="3">
    <source>
        <dbReference type="Proteomes" id="UP000694864"/>
    </source>
</evidence>
<reference evidence="4" key="2">
    <citation type="submission" date="2025-08" db="UniProtKB">
        <authorList>
            <consortium name="RefSeq"/>
        </authorList>
    </citation>
    <scope>IDENTIFICATION</scope>
    <source>
        <tissue evidence="4">Leaf</tissue>
    </source>
</reference>
<dbReference type="InterPro" id="IPR009060">
    <property type="entry name" value="UBA-like_sf"/>
</dbReference>
<feature type="compositionally biased region" description="Polar residues" evidence="1">
    <location>
        <begin position="383"/>
        <end position="397"/>
    </location>
</feature>
<dbReference type="Pfam" id="PF14555">
    <property type="entry name" value="UBA_4"/>
    <property type="match status" value="1"/>
</dbReference>
<dbReference type="RefSeq" id="XP_019096420.1">
    <property type="nucleotide sequence ID" value="XM_019240875.1"/>
</dbReference>
<gene>
    <name evidence="4" type="primary">LOC104767719</name>
</gene>
<feature type="compositionally biased region" description="Basic and acidic residues" evidence="1">
    <location>
        <begin position="274"/>
        <end position="285"/>
    </location>
</feature>
<dbReference type="Pfam" id="PF08059">
    <property type="entry name" value="SEP"/>
    <property type="match status" value="2"/>
</dbReference>
<dbReference type="CDD" id="cd14273">
    <property type="entry name" value="UBA_TAP-C_like"/>
    <property type="match status" value="1"/>
</dbReference>
<keyword evidence="3" id="KW-1185">Reference proteome</keyword>
<dbReference type="PANTHER" id="PTHR23333:SF43">
    <property type="entry name" value="PLANT UBX DOMAIN-CONTAINING PROTEIN 5-RELATED"/>
    <property type="match status" value="1"/>
</dbReference>
<sequence>MEDNSSETERLISSFVEVTSSSREVAISVLETHQWNLNAAVSTFTKNEVTTAAPNVPNPNDEKLLRRNLTPFPNLRINIPFSSFSPFDGSSDYTPSRSRLRLLSPSPPRFYLQSKRAAANPFGRQTVNRGQDAGDISGGTGTDSDEALENHGGEDNRDIERSEESSRSMSGETVSDEFEEEPQEVVTHIVTSWRNGFTVDDSSLKTLDDPENATFLQAISRSESPRELGQVRGQFKLIKREEENFTESQAERTLAGSDSASTEPPALAASPSKRAKESAIKRPEQSPRLMSEETVSAEVQEEQQQDEPYEVFTYIVTIWKNGFTVDDSPLKSLDDPENAAFLERITRLESPRLLDPVRVQVELIRQEEEDFNEQDTALAGSESVFTESQALAASPSPSEAIDASKPDGSEDYQIVSMGSPPTPLPDFDQTIEKHRQLCVLIQNL</sequence>
<dbReference type="Gene3D" id="3.30.420.210">
    <property type="entry name" value="SEP domain"/>
    <property type="match status" value="2"/>
</dbReference>
<evidence type="ECO:0000313" key="4">
    <source>
        <dbReference type="RefSeq" id="XP_019096420.1"/>
    </source>
</evidence>
<dbReference type="PROSITE" id="PS51399">
    <property type="entry name" value="SEP"/>
    <property type="match status" value="2"/>
</dbReference>
<feature type="domain" description="SEP" evidence="2">
    <location>
        <begin position="185"/>
        <end position="246"/>
    </location>
</feature>
<dbReference type="PANTHER" id="PTHR23333">
    <property type="entry name" value="UBX DOMAIN CONTAINING PROTEIN"/>
    <property type="match status" value="1"/>
</dbReference>